<evidence type="ECO:0000256" key="13">
    <source>
        <dbReference type="ARBA" id="ARBA00022833"/>
    </source>
</evidence>
<dbReference type="Proteomes" id="UP001164746">
    <property type="component" value="Chromosome 6"/>
</dbReference>
<dbReference type="Pfam" id="PF22999">
    <property type="entry name" value="LTN1_E3_ligase_6th"/>
    <property type="match status" value="1"/>
</dbReference>
<evidence type="ECO:0000256" key="17">
    <source>
        <dbReference type="SAM" id="MobiDB-lite"/>
    </source>
</evidence>
<gene>
    <name evidence="19" type="ORF">MAR_018200</name>
</gene>
<dbReference type="EC" id="2.3.2.27" evidence="5 16"/>
<proteinExistence type="inferred from homology"/>
<protein>
    <recommendedName>
        <fullName evidence="6 16">E3 ubiquitin-protein ligase listerin</fullName>
        <ecNumber evidence="5 16">2.3.2.27</ecNumber>
    </recommendedName>
    <alternativeName>
        <fullName evidence="14 16">RING-type E3 ubiquitin transferase listerin</fullName>
    </alternativeName>
</protein>
<dbReference type="Pfam" id="PF24618">
    <property type="entry name" value="LTN1_E3_ligase_5th"/>
    <property type="match status" value="1"/>
</dbReference>
<evidence type="ECO:0000256" key="12">
    <source>
        <dbReference type="ARBA" id="ARBA00022786"/>
    </source>
</evidence>
<dbReference type="Pfam" id="PF22958">
    <property type="entry name" value="Ltn1_1st"/>
    <property type="match status" value="1"/>
</dbReference>
<dbReference type="InterPro" id="IPR039804">
    <property type="entry name" value="RING-CH-C4HC3_LTN1"/>
</dbReference>
<dbReference type="PANTHER" id="PTHR12389">
    <property type="entry name" value="ZINC FINGER PROTEIN 294"/>
    <property type="match status" value="1"/>
</dbReference>
<accession>A0ABY7EDZ1</accession>
<evidence type="ECO:0000256" key="7">
    <source>
        <dbReference type="ARBA" id="ARBA00022490"/>
    </source>
</evidence>
<evidence type="ECO:0000256" key="11">
    <source>
        <dbReference type="ARBA" id="ARBA00022771"/>
    </source>
</evidence>
<dbReference type="InterPro" id="IPR011989">
    <property type="entry name" value="ARM-like"/>
</dbReference>
<keyword evidence="10" id="KW-0677">Repeat</keyword>
<comment type="similarity">
    <text evidence="4 16">Belongs to the LTN1 family.</text>
</comment>
<dbReference type="InterPro" id="IPR056241">
    <property type="entry name" value="LTN1_HEAT_5th"/>
</dbReference>
<keyword evidence="11 15" id="KW-0863">Zinc-finger</keyword>
<evidence type="ECO:0000259" key="18">
    <source>
        <dbReference type="PROSITE" id="PS50089"/>
    </source>
</evidence>
<evidence type="ECO:0000256" key="5">
    <source>
        <dbReference type="ARBA" id="ARBA00012483"/>
    </source>
</evidence>
<evidence type="ECO:0000256" key="15">
    <source>
        <dbReference type="PROSITE-ProRule" id="PRU00175"/>
    </source>
</evidence>
<comment type="function">
    <text evidence="16">E3 ubiquitin-protein ligase. Component of the ribosome quality control complex (RQC), a ribosome-associated complex that mediates ubiquitination and extraction of incompletely synthesized nascent chains for proteasomal degradation.</text>
</comment>
<evidence type="ECO:0000256" key="1">
    <source>
        <dbReference type="ARBA" id="ARBA00000900"/>
    </source>
</evidence>
<keyword evidence="7" id="KW-0963">Cytoplasm</keyword>
<dbReference type="Gene3D" id="3.30.40.10">
    <property type="entry name" value="Zinc/RING finger domain, C3HC4 (zinc finger)"/>
    <property type="match status" value="1"/>
</dbReference>
<dbReference type="CDD" id="cd16491">
    <property type="entry name" value="RING-CH-C4HC3_LTN1"/>
    <property type="match status" value="1"/>
</dbReference>
<evidence type="ECO:0000256" key="8">
    <source>
        <dbReference type="ARBA" id="ARBA00022679"/>
    </source>
</evidence>
<feature type="region of interest" description="Disordered" evidence="17">
    <location>
        <begin position="1"/>
        <end position="29"/>
    </location>
</feature>
<evidence type="ECO:0000256" key="14">
    <source>
        <dbReference type="ARBA" id="ARBA00032366"/>
    </source>
</evidence>
<keyword evidence="8 16" id="KW-0808">Transferase</keyword>
<evidence type="ECO:0000313" key="19">
    <source>
        <dbReference type="EMBL" id="WAR08242.1"/>
    </source>
</evidence>
<comment type="catalytic activity">
    <reaction evidence="1 16">
        <text>S-ubiquitinyl-[E2 ubiquitin-conjugating enzyme]-L-cysteine + [acceptor protein]-L-lysine = [E2 ubiquitin-conjugating enzyme]-L-cysteine + N(6)-ubiquitinyl-[acceptor protein]-L-lysine.</text>
        <dbReference type="EC" id="2.3.2.27"/>
    </reaction>
</comment>
<organism evidence="19 20">
    <name type="scientific">Mya arenaria</name>
    <name type="common">Soft-shell clam</name>
    <dbReference type="NCBI Taxonomy" id="6604"/>
    <lineage>
        <taxon>Eukaryota</taxon>
        <taxon>Metazoa</taxon>
        <taxon>Spiralia</taxon>
        <taxon>Lophotrochozoa</taxon>
        <taxon>Mollusca</taxon>
        <taxon>Bivalvia</taxon>
        <taxon>Autobranchia</taxon>
        <taxon>Heteroconchia</taxon>
        <taxon>Euheterodonta</taxon>
        <taxon>Imparidentia</taxon>
        <taxon>Neoheterodontei</taxon>
        <taxon>Myida</taxon>
        <taxon>Myoidea</taxon>
        <taxon>Myidae</taxon>
        <taxon>Mya</taxon>
    </lineage>
</organism>
<dbReference type="InterPro" id="IPR054476">
    <property type="entry name" value="Ltn1_N"/>
</dbReference>
<keyword evidence="13 16" id="KW-0862">Zinc</keyword>
<evidence type="ECO:0000256" key="4">
    <source>
        <dbReference type="ARBA" id="ARBA00007997"/>
    </source>
</evidence>
<dbReference type="InterPro" id="IPR054478">
    <property type="entry name" value="LTN1_UBC"/>
</dbReference>
<evidence type="ECO:0000256" key="6">
    <source>
        <dbReference type="ARBA" id="ARBA00017157"/>
    </source>
</evidence>
<evidence type="ECO:0000256" key="10">
    <source>
        <dbReference type="ARBA" id="ARBA00022737"/>
    </source>
</evidence>
<dbReference type="SUPFAM" id="SSF57850">
    <property type="entry name" value="RING/U-box"/>
    <property type="match status" value="1"/>
</dbReference>
<reference evidence="19" key="1">
    <citation type="submission" date="2022-11" db="EMBL/GenBank/DDBJ databases">
        <title>Centuries of genome instability and evolution in soft-shell clam transmissible cancer (bioRxiv).</title>
        <authorList>
            <person name="Hart S.F.M."/>
            <person name="Yonemitsu M.A."/>
            <person name="Giersch R.M."/>
            <person name="Beal B.F."/>
            <person name="Arriagada G."/>
            <person name="Davis B.W."/>
            <person name="Ostrander E.A."/>
            <person name="Goff S.P."/>
            <person name="Metzger M.J."/>
        </authorList>
    </citation>
    <scope>NUCLEOTIDE SEQUENCE</scope>
    <source>
        <strain evidence="19">MELC-2E11</strain>
        <tissue evidence="19">Siphon/mantle</tissue>
    </source>
</reference>
<keyword evidence="12 16" id="KW-0833">Ubl conjugation pathway</keyword>
<dbReference type="InterPro" id="IPR039795">
    <property type="entry name" value="LTN1/Rkr1"/>
</dbReference>
<keyword evidence="9 16" id="KW-0479">Metal-binding</keyword>
<dbReference type="InterPro" id="IPR054477">
    <property type="entry name" value="LTN1_E3_ligase_6th"/>
</dbReference>
<dbReference type="SUPFAM" id="SSF48371">
    <property type="entry name" value="ARM repeat"/>
    <property type="match status" value="2"/>
</dbReference>
<feature type="compositionally biased region" description="Polar residues" evidence="17">
    <location>
        <begin position="542"/>
        <end position="557"/>
    </location>
</feature>
<evidence type="ECO:0000313" key="20">
    <source>
        <dbReference type="Proteomes" id="UP001164746"/>
    </source>
</evidence>
<sequence>MPGSSSKKQSQRTKGNLRPSSSSQAAELLSASGNAPTGFVGFGQAPKYVPVSSSLDDMDSSLDSDFRLVLRKLTKKDTTTKIRALQELSSLCKEKSEENLKAVLPFWPRMFNKMAIDIDHRVREANQLAMSTLAVRVRRNLAPYLRNLMGAWLMSQCDTYPTVSSAAVTSFQDAFPPAKQTEAYVYCKDSVLEYLTENLVIHTPQTLSDQKTTEAEDMENKYNRVLTSSLLAMRKLLTNIPANEIESCKQPMATLLDNGKFWKHGKSKVSSVRGGLYSLLAGLCQVVPELCALYVSKITSLVLHNLDETDPTVYPNLWEAALSLANYVQDCWQHVSVQKAFWPKLRRVLESGCLGNPTVIGPNILPLLSRVPDDLFPDTARFYEDFFTAFRSGLCNTSIQKSHSEFGALVRAYVECAQFVVMKNTEASFAMSVLMDQVLPVVEASLLESDSQLYKTPLYGMVGNLLATAEANSSSSLQQTTQEFWSHLKESVDTKLTSKEESSKGDKFEEKLVHFVKCLYIPQTEIKQKAGRVRFESPGDLSHTQAKSKSDSQSVRQNDLGQNCKNFVNHLTLKSFDLAHKNFSTSHLQMFAQILELDPAEEIVAKVISSCHGHVATETTSHYFVFEICIPWLQKVQQGGGVRGSADGGEGEGLGDDGLESEEKWEEFSHIVKVVCIFLSVLDEESVPQLLGKLYESCQDTRCQHILLKELFCRAGSVQSVCDWLHSGQFGDRLVEYSKSVCEKPVSESWQNDTGNILGILSLVLATRTKNNDLLVQSVYIERLLSVLEQPIRNLATEVGVANKAELAVSFVAQAATCFFSQYQECLTTSSAADLIVMLFEITLLNQCRLKDSSLQEARESWSVGVRKTVRGTGGLTVSQLLRSVSESLPDTKDNPVYVSYFGDMFVTPDTSVPSAVLEYLMVRGDYLTLSFSEAVGNVAKSLFTSLYNIKMLKEGISSLANENQGEDDGSKCNTEIDWIKERLMILVDCAQVSEITKLYLEQNTVVEGLLGEAAASLSGDVYSLLCGLPARSQTDIWTYAFHRCSEDERYVMCLKPLLSTLSSSQGGQLNLELGPLLDRCESLSPQCIYMLQATLPYLTTSDVITFTEIMVARLISTGTESCLNIDGGTGLVGVLSGLVAMVSQTGDSEATELLKGSLDQLHSWKEENDDMFLYSRSIESDSSARILFNVEVCRLMSQLVRVISPELTDKHWDFVMCSLVSWIQSIEETQVSLVNSPTMQCFTSSVLDLASDVTSCLSEQIGKMPGKFPENLQMEWAEFFSESVFSVLLPTYLKFCRSDKIVLQSACNAAAMSPQKLILEHKLPPLLVAGDLSPLPDTLQTLLNQLSPLIIKKEKCVQLSAFCILDRSPPARLMEKIDESSSTLVALLCDVPIDSCQPIRAQSEEYHYTLAYMLTWKLILKFFKSAPSELRQEYAGYLQERGYVDTLMYSLFRLMPNNPQRMFQLPYSTHIKARPTTREVIAVYSFEEVSVDMVISLPQNYPLGNISVTSEKRVGVSGPQWEKWLLQLNIFLQHQNGNIIDGLKLWKNNIDKRFEGVDECMICFYVLHGTNFQLPRITCRTCKKKFHSACLYKWFNTSHNCTCPLCRNVF</sequence>
<dbReference type="Gene3D" id="1.25.10.10">
    <property type="entry name" value="Leucine-rich Repeat Variant"/>
    <property type="match status" value="1"/>
</dbReference>
<evidence type="ECO:0000256" key="2">
    <source>
        <dbReference type="ARBA" id="ARBA00004514"/>
    </source>
</evidence>
<comment type="pathway">
    <text evidence="3 16">Protein modification; protein ubiquitination.</text>
</comment>
<dbReference type="InterPro" id="IPR016024">
    <property type="entry name" value="ARM-type_fold"/>
</dbReference>
<evidence type="ECO:0000256" key="9">
    <source>
        <dbReference type="ARBA" id="ARBA00022723"/>
    </source>
</evidence>
<comment type="subcellular location">
    <subcellularLocation>
        <location evidence="2">Cytoplasm</location>
        <location evidence="2">Cytosol</location>
    </subcellularLocation>
</comment>
<comment type="subunit">
    <text evidence="16">Component of the ribosome quality control complex (RQC).</text>
</comment>
<dbReference type="PROSITE" id="PS50089">
    <property type="entry name" value="ZF_RING_2"/>
    <property type="match status" value="1"/>
</dbReference>
<dbReference type="Pfam" id="PF23009">
    <property type="entry name" value="UBC_like"/>
    <property type="match status" value="1"/>
</dbReference>
<feature type="region of interest" description="Disordered" evidence="17">
    <location>
        <begin position="537"/>
        <end position="557"/>
    </location>
</feature>
<feature type="compositionally biased region" description="Polar residues" evidence="17">
    <location>
        <begin position="1"/>
        <end position="14"/>
    </location>
</feature>
<dbReference type="EMBL" id="CP111017">
    <property type="protein sequence ID" value="WAR08242.1"/>
    <property type="molecule type" value="Genomic_DNA"/>
</dbReference>
<feature type="compositionally biased region" description="Low complexity" evidence="17">
    <location>
        <begin position="20"/>
        <end position="29"/>
    </location>
</feature>
<name>A0ABY7EDZ1_MYAAR</name>
<keyword evidence="20" id="KW-1185">Reference proteome</keyword>
<feature type="domain" description="RING-type" evidence="18">
    <location>
        <begin position="1561"/>
        <end position="1608"/>
    </location>
</feature>
<dbReference type="InterPro" id="IPR001841">
    <property type="entry name" value="Znf_RING"/>
</dbReference>
<evidence type="ECO:0000256" key="3">
    <source>
        <dbReference type="ARBA" id="ARBA00004906"/>
    </source>
</evidence>
<evidence type="ECO:0000256" key="16">
    <source>
        <dbReference type="RuleBase" id="RU367090"/>
    </source>
</evidence>
<dbReference type="InterPro" id="IPR013083">
    <property type="entry name" value="Znf_RING/FYVE/PHD"/>
</dbReference>
<dbReference type="PANTHER" id="PTHR12389:SF0">
    <property type="entry name" value="E3 UBIQUITIN-PROTEIN LIGASE LISTERIN"/>
    <property type="match status" value="1"/>
</dbReference>